<comment type="cofactor">
    <cofactor evidence="1 7">
        <name>pyridoxal 5'-phosphate</name>
        <dbReference type="ChEBI" id="CHEBI:597326"/>
    </cofactor>
</comment>
<gene>
    <name evidence="10" type="ORF">E6C50_16675</name>
</gene>
<dbReference type="InterPro" id="IPR020578">
    <property type="entry name" value="Aminotrans_V_PyrdxlP_BS"/>
</dbReference>
<organism evidence="10 11">
    <name type="scientific">Flavobacterium supellecticarium</name>
    <dbReference type="NCBI Taxonomy" id="2565924"/>
    <lineage>
        <taxon>Bacteria</taxon>
        <taxon>Pseudomonadati</taxon>
        <taxon>Bacteroidota</taxon>
        <taxon>Flavobacteriia</taxon>
        <taxon>Flavobacteriales</taxon>
        <taxon>Flavobacteriaceae</taxon>
        <taxon>Flavobacterium</taxon>
    </lineage>
</organism>
<dbReference type="InterPro" id="IPR015424">
    <property type="entry name" value="PyrdxlP-dep_Trfase"/>
</dbReference>
<reference evidence="10 11" key="1">
    <citation type="submission" date="2019-04" db="EMBL/GenBank/DDBJ databases">
        <title>Flavobacterium sp. nov. isolated from construction timber.</title>
        <authorList>
            <person name="Lin S.-Y."/>
            <person name="Chang C.-T."/>
            <person name="Young C.-C."/>
        </authorList>
    </citation>
    <scope>NUCLEOTIDE SEQUENCE [LARGE SCALE GENOMIC DNA]</scope>
    <source>
        <strain evidence="10 11">CC-CTC003</strain>
    </source>
</reference>
<dbReference type="RefSeq" id="WP_136404381.1">
    <property type="nucleotide sequence ID" value="NZ_SSNZ01000011.1"/>
</dbReference>
<dbReference type="Gene3D" id="3.40.640.10">
    <property type="entry name" value="Type I PLP-dependent aspartate aminotransferase-like (Major domain)"/>
    <property type="match status" value="1"/>
</dbReference>
<dbReference type="Gene3D" id="3.90.1150.10">
    <property type="entry name" value="Aspartate Aminotransferase, domain 1"/>
    <property type="match status" value="1"/>
</dbReference>
<dbReference type="Proteomes" id="UP000307507">
    <property type="component" value="Unassembled WGS sequence"/>
</dbReference>
<keyword evidence="4 8" id="KW-0808">Transferase</keyword>
<evidence type="ECO:0000256" key="3">
    <source>
        <dbReference type="ARBA" id="ARBA00012239"/>
    </source>
</evidence>
<dbReference type="InterPro" id="IPR015422">
    <property type="entry name" value="PyrdxlP-dep_Trfase_small"/>
</dbReference>
<dbReference type="InterPro" id="IPR015421">
    <property type="entry name" value="PyrdxlP-dep_Trfase_major"/>
</dbReference>
<feature type="domain" description="Aminotransferase class V" evidence="9">
    <location>
        <begin position="26"/>
        <end position="394"/>
    </location>
</feature>
<dbReference type="EC" id="2.8.1.7" evidence="3 8"/>
<evidence type="ECO:0000256" key="1">
    <source>
        <dbReference type="ARBA" id="ARBA00001933"/>
    </source>
</evidence>
<sequence length="406" mass="44510">MKKLDIQAIRADFPILSQTVNGKPLVYFDNGATAQKPKVVIDAITKYYQEINANIHRGVHTLSQLATDAYEVSRNTIQKHLNAKHNHEIIFTSGTTHGINLVANGFAALLQPGDEVMVSAIEHHSNIVPWQFLCERTGANLVVIPMNEKGELILSEFDRLLNEKVKIIAVNHISNALGTVNPIAEIIEKAHQVGAAVLIDGAQATPHLRPDVQELDCDFYVFSGHKVCGPTGVGILYGKESWLNRLPPYQGGGEMIKEVTFAKTTYADLPHKFEAGTPNIAGGIVLGTAIDYLNEIGFEAIEAYEQELLAYGTEKLLEIEGVKIYGTGAHKASLISFNIEGIHPYDIGTIVDKLGIAVRTGHHCAQPVMNFFDIPGTVRASFAFYNTKEEIDIFVEAVKKAKQMLS</sequence>
<evidence type="ECO:0000313" key="11">
    <source>
        <dbReference type="Proteomes" id="UP000307507"/>
    </source>
</evidence>
<evidence type="ECO:0000256" key="7">
    <source>
        <dbReference type="RuleBase" id="RU004504"/>
    </source>
</evidence>
<evidence type="ECO:0000256" key="6">
    <source>
        <dbReference type="ARBA" id="ARBA00050776"/>
    </source>
</evidence>
<comment type="catalytic activity">
    <reaction evidence="6 8">
        <text>(sulfur carrier)-H + L-cysteine = (sulfur carrier)-SH + L-alanine</text>
        <dbReference type="Rhea" id="RHEA:43892"/>
        <dbReference type="Rhea" id="RHEA-COMP:14737"/>
        <dbReference type="Rhea" id="RHEA-COMP:14739"/>
        <dbReference type="ChEBI" id="CHEBI:29917"/>
        <dbReference type="ChEBI" id="CHEBI:35235"/>
        <dbReference type="ChEBI" id="CHEBI:57972"/>
        <dbReference type="ChEBI" id="CHEBI:64428"/>
        <dbReference type="EC" id="2.8.1.7"/>
    </reaction>
</comment>
<name>A0A4S3ZQ94_9FLAO</name>
<dbReference type="GO" id="GO:0006534">
    <property type="term" value="P:cysteine metabolic process"/>
    <property type="evidence" value="ECO:0007669"/>
    <property type="project" value="UniProtKB-UniRule"/>
</dbReference>
<dbReference type="NCBIfam" id="TIGR01979">
    <property type="entry name" value="sufS"/>
    <property type="match status" value="1"/>
</dbReference>
<dbReference type="Pfam" id="PF00266">
    <property type="entry name" value="Aminotran_5"/>
    <property type="match status" value="1"/>
</dbReference>
<evidence type="ECO:0000313" key="10">
    <source>
        <dbReference type="EMBL" id="THF47708.1"/>
    </source>
</evidence>
<evidence type="ECO:0000256" key="5">
    <source>
        <dbReference type="ARBA" id="ARBA00022898"/>
    </source>
</evidence>
<dbReference type="PROSITE" id="PS00595">
    <property type="entry name" value="AA_TRANSFER_CLASS_5"/>
    <property type="match status" value="1"/>
</dbReference>
<evidence type="ECO:0000256" key="8">
    <source>
        <dbReference type="RuleBase" id="RU004506"/>
    </source>
</evidence>
<comment type="function">
    <text evidence="8">Catalyzes the removal of elemental sulfur and selenium atoms from L-cysteine, L-cystine, L-selenocysteine, and L-selenocystine to produce L-alanine.</text>
</comment>
<keyword evidence="11" id="KW-1185">Reference proteome</keyword>
<dbReference type="OrthoDB" id="9804366at2"/>
<comment type="caution">
    <text evidence="10">The sequence shown here is derived from an EMBL/GenBank/DDBJ whole genome shotgun (WGS) entry which is preliminary data.</text>
</comment>
<proteinExistence type="inferred from homology"/>
<dbReference type="InterPro" id="IPR000192">
    <property type="entry name" value="Aminotrans_V_dom"/>
</dbReference>
<comment type="similarity">
    <text evidence="2 8">Belongs to the class-V pyridoxal-phosphate-dependent aminotransferase family. Csd subfamily.</text>
</comment>
<keyword evidence="5 8" id="KW-0663">Pyridoxal phosphate</keyword>
<dbReference type="AlphaFoldDB" id="A0A4S3ZQ94"/>
<dbReference type="EMBL" id="SSNZ01000011">
    <property type="protein sequence ID" value="THF47708.1"/>
    <property type="molecule type" value="Genomic_DNA"/>
</dbReference>
<dbReference type="PANTHER" id="PTHR43586">
    <property type="entry name" value="CYSTEINE DESULFURASE"/>
    <property type="match status" value="1"/>
</dbReference>
<dbReference type="SUPFAM" id="SSF53383">
    <property type="entry name" value="PLP-dependent transferases"/>
    <property type="match status" value="1"/>
</dbReference>
<evidence type="ECO:0000259" key="9">
    <source>
        <dbReference type="Pfam" id="PF00266"/>
    </source>
</evidence>
<dbReference type="GO" id="GO:0031071">
    <property type="term" value="F:cysteine desulfurase activity"/>
    <property type="evidence" value="ECO:0007669"/>
    <property type="project" value="UniProtKB-UniRule"/>
</dbReference>
<dbReference type="CDD" id="cd06453">
    <property type="entry name" value="SufS_like"/>
    <property type="match status" value="1"/>
</dbReference>
<evidence type="ECO:0000256" key="2">
    <source>
        <dbReference type="ARBA" id="ARBA00010447"/>
    </source>
</evidence>
<dbReference type="GO" id="GO:0030170">
    <property type="term" value="F:pyridoxal phosphate binding"/>
    <property type="evidence" value="ECO:0007669"/>
    <property type="project" value="UniProtKB-UniRule"/>
</dbReference>
<dbReference type="InterPro" id="IPR010970">
    <property type="entry name" value="Cys_dSase_SufS"/>
</dbReference>
<protein>
    <recommendedName>
        <fullName evidence="3 8">Cysteine desulfurase</fullName>
        <ecNumber evidence="3 8">2.8.1.7</ecNumber>
    </recommendedName>
</protein>
<dbReference type="PANTHER" id="PTHR43586:SF8">
    <property type="entry name" value="CYSTEINE DESULFURASE 1, CHLOROPLASTIC"/>
    <property type="match status" value="1"/>
</dbReference>
<evidence type="ECO:0000256" key="4">
    <source>
        <dbReference type="ARBA" id="ARBA00022679"/>
    </source>
</evidence>
<accession>A0A4S3ZQ94</accession>